<evidence type="ECO:0000259" key="6">
    <source>
        <dbReference type="Pfam" id="PF08281"/>
    </source>
</evidence>
<dbReference type="InterPro" id="IPR007627">
    <property type="entry name" value="RNA_pol_sigma70_r2"/>
</dbReference>
<evidence type="ECO:0000256" key="2">
    <source>
        <dbReference type="ARBA" id="ARBA00023015"/>
    </source>
</evidence>
<dbReference type="EMBL" id="JBHSJJ010000004">
    <property type="protein sequence ID" value="MFC4871755.1"/>
    <property type="molecule type" value="Genomic_DNA"/>
</dbReference>
<protein>
    <submittedName>
        <fullName evidence="7">RNA polymerase sigma factor</fullName>
    </submittedName>
</protein>
<dbReference type="InterPro" id="IPR039425">
    <property type="entry name" value="RNA_pol_sigma-70-like"/>
</dbReference>
<keyword evidence="2" id="KW-0805">Transcription regulation</keyword>
<dbReference type="PANTHER" id="PTHR43133">
    <property type="entry name" value="RNA POLYMERASE ECF-TYPE SIGMA FACTO"/>
    <property type="match status" value="1"/>
</dbReference>
<dbReference type="RefSeq" id="WP_377063528.1">
    <property type="nucleotide sequence ID" value="NZ_JBHSJJ010000004.1"/>
</dbReference>
<comment type="caution">
    <text evidence="7">The sequence shown here is derived from an EMBL/GenBank/DDBJ whole genome shotgun (WGS) entry which is preliminary data.</text>
</comment>
<dbReference type="InterPro" id="IPR013325">
    <property type="entry name" value="RNA_pol_sigma_r2"/>
</dbReference>
<name>A0ABV9SZA7_9BACT</name>
<accession>A0ABV9SZA7</accession>
<evidence type="ECO:0000256" key="4">
    <source>
        <dbReference type="ARBA" id="ARBA00023163"/>
    </source>
</evidence>
<feature type="domain" description="RNA polymerase sigma-70 region 2" evidence="5">
    <location>
        <begin position="24"/>
        <end position="89"/>
    </location>
</feature>
<evidence type="ECO:0000256" key="1">
    <source>
        <dbReference type="ARBA" id="ARBA00010641"/>
    </source>
</evidence>
<dbReference type="Pfam" id="PF08281">
    <property type="entry name" value="Sigma70_r4_2"/>
    <property type="match status" value="1"/>
</dbReference>
<dbReference type="PANTHER" id="PTHR43133:SF46">
    <property type="entry name" value="RNA POLYMERASE SIGMA-70 FACTOR ECF SUBFAMILY"/>
    <property type="match status" value="1"/>
</dbReference>
<dbReference type="InterPro" id="IPR014284">
    <property type="entry name" value="RNA_pol_sigma-70_dom"/>
</dbReference>
<evidence type="ECO:0000259" key="5">
    <source>
        <dbReference type="Pfam" id="PF04542"/>
    </source>
</evidence>
<evidence type="ECO:0000256" key="3">
    <source>
        <dbReference type="ARBA" id="ARBA00023082"/>
    </source>
</evidence>
<dbReference type="SUPFAM" id="SSF88946">
    <property type="entry name" value="Sigma2 domain of RNA polymerase sigma factors"/>
    <property type="match status" value="1"/>
</dbReference>
<dbReference type="InterPro" id="IPR013324">
    <property type="entry name" value="RNA_pol_sigma_r3/r4-like"/>
</dbReference>
<dbReference type="InterPro" id="IPR036388">
    <property type="entry name" value="WH-like_DNA-bd_sf"/>
</dbReference>
<keyword evidence="4" id="KW-0804">Transcription</keyword>
<dbReference type="CDD" id="cd06171">
    <property type="entry name" value="Sigma70_r4"/>
    <property type="match status" value="1"/>
</dbReference>
<dbReference type="Proteomes" id="UP001595818">
    <property type="component" value="Unassembled WGS sequence"/>
</dbReference>
<dbReference type="Pfam" id="PF04542">
    <property type="entry name" value="Sigma70_r2"/>
    <property type="match status" value="1"/>
</dbReference>
<reference evidence="8" key="1">
    <citation type="journal article" date="2019" name="Int. J. Syst. Evol. Microbiol.">
        <title>The Global Catalogue of Microorganisms (GCM) 10K type strain sequencing project: providing services to taxonomists for standard genome sequencing and annotation.</title>
        <authorList>
            <consortium name="The Broad Institute Genomics Platform"/>
            <consortium name="The Broad Institute Genome Sequencing Center for Infectious Disease"/>
            <person name="Wu L."/>
            <person name="Ma J."/>
        </authorList>
    </citation>
    <scope>NUCLEOTIDE SEQUENCE [LARGE SCALE GENOMIC DNA]</scope>
    <source>
        <strain evidence="8">CGMCC 4.7466</strain>
    </source>
</reference>
<feature type="domain" description="RNA polymerase sigma factor 70 region 4 type 2" evidence="6">
    <location>
        <begin position="121"/>
        <end position="170"/>
    </location>
</feature>
<proteinExistence type="inferred from homology"/>
<dbReference type="NCBIfam" id="TIGR02937">
    <property type="entry name" value="sigma70-ECF"/>
    <property type="match status" value="1"/>
</dbReference>
<evidence type="ECO:0000313" key="7">
    <source>
        <dbReference type="EMBL" id="MFC4871755.1"/>
    </source>
</evidence>
<dbReference type="InterPro" id="IPR013249">
    <property type="entry name" value="RNA_pol_sigma70_r4_t2"/>
</dbReference>
<keyword evidence="3" id="KW-0731">Sigma factor</keyword>
<sequence length="187" mass="21972">MEQKPTAKILDGAAKEDRKCQESLYKTYYSYGMSICLRYSAHREEALEILHDGFMKLFSHIQQYDRERSFTAWFRKILINAALNHYKKNLKHANQVGLELIPEMPDLQKNIISELEYTHIVTVVQSLPSAYRTVFNLYVMEGYSHEEIADMLEISIGTSKSNLSRARLKLRKMLTPRDHEKAYIRHE</sequence>
<dbReference type="Gene3D" id="1.10.1740.10">
    <property type="match status" value="1"/>
</dbReference>
<keyword evidence="8" id="KW-1185">Reference proteome</keyword>
<dbReference type="SUPFAM" id="SSF88659">
    <property type="entry name" value="Sigma3 and sigma4 domains of RNA polymerase sigma factors"/>
    <property type="match status" value="1"/>
</dbReference>
<comment type="similarity">
    <text evidence="1">Belongs to the sigma-70 factor family. ECF subfamily.</text>
</comment>
<dbReference type="Gene3D" id="1.10.10.10">
    <property type="entry name" value="Winged helix-like DNA-binding domain superfamily/Winged helix DNA-binding domain"/>
    <property type="match status" value="1"/>
</dbReference>
<gene>
    <name evidence="7" type="ORF">ACFPFU_08670</name>
</gene>
<organism evidence="7 8">
    <name type="scientific">Negadavirga shengliensis</name>
    <dbReference type="NCBI Taxonomy" id="1389218"/>
    <lineage>
        <taxon>Bacteria</taxon>
        <taxon>Pseudomonadati</taxon>
        <taxon>Bacteroidota</taxon>
        <taxon>Cytophagia</taxon>
        <taxon>Cytophagales</taxon>
        <taxon>Cyclobacteriaceae</taxon>
        <taxon>Negadavirga</taxon>
    </lineage>
</organism>
<evidence type="ECO:0000313" key="8">
    <source>
        <dbReference type="Proteomes" id="UP001595818"/>
    </source>
</evidence>